<keyword evidence="2" id="KW-0482">Metalloprotease</keyword>
<dbReference type="HOGENOM" id="CLU_065947_2_0_4"/>
<reference evidence="2 3" key="1">
    <citation type="submission" date="2011-02" db="EMBL/GenBank/DDBJ databases">
        <authorList>
            <person name="Muzny D."/>
            <person name="Qin X."/>
            <person name="Deng J."/>
            <person name="Jiang H."/>
            <person name="Liu Y."/>
            <person name="Qu J."/>
            <person name="Song X.-Z."/>
            <person name="Zhang L."/>
            <person name="Thornton R."/>
            <person name="Coyle M."/>
            <person name="Francisco L."/>
            <person name="Jackson L."/>
            <person name="Javaid M."/>
            <person name="Korchina V."/>
            <person name="Kovar C."/>
            <person name="Mata R."/>
            <person name="Mathew T."/>
            <person name="Ngo R."/>
            <person name="Nguyen L."/>
            <person name="Nguyen N."/>
            <person name="Okwuonu G."/>
            <person name="Ongeri F."/>
            <person name="Pham C."/>
            <person name="Simmons D."/>
            <person name="Wilczek-Boney K."/>
            <person name="Hale W."/>
            <person name="Jakkamsetti A."/>
            <person name="Pham P."/>
            <person name="Ruth R."/>
            <person name="San Lucas F."/>
            <person name="Warren J."/>
            <person name="Zhang J."/>
            <person name="Zhao Z."/>
            <person name="Zhou C."/>
            <person name="Zhu D."/>
            <person name="Lee S."/>
            <person name="Bess C."/>
            <person name="Blankenburg K."/>
            <person name="Forbes L."/>
            <person name="Fu Q."/>
            <person name="Gubbala S."/>
            <person name="Hirani K."/>
            <person name="Jayaseelan J.C."/>
            <person name="Lara F."/>
            <person name="Munidasa M."/>
            <person name="Palculict T."/>
            <person name="Patil S."/>
            <person name="Pu L.-L."/>
            <person name="Saada N."/>
            <person name="Tang L."/>
            <person name="Weissenberger G."/>
            <person name="Zhu Y."/>
            <person name="Hemphill L."/>
            <person name="Shang Y."/>
            <person name="Youmans B."/>
            <person name="Ayvaz T."/>
            <person name="Ross M."/>
            <person name="Santibanez J."/>
            <person name="Aqrawi P."/>
            <person name="Gross S."/>
            <person name="Joshi V."/>
            <person name="Fowler G."/>
            <person name="Nazareth L."/>
            <person name="Reid J."/>
            <person name="Worley K."/>
            <person name="Petrosino J."/>
            <person name="Highlander S."/>
            <person name="Gibbs R."/>
        </authorList>
    </citation>
    <scope>NUCLEOTIDE SEQUENCE [LARGE SCALE GENOMIC DNA]</scope>
    <source>
        <strain evidence="2 3">ATCC BAA-1200</strain>
    </source>
</reference>
<dbReference type="PANTHER" id="PTHR30399">
    <property type="entry name" value="UNCHARACTERIZED PROTEIN YGJP"/>
    <property type="match status" value="1"/>
</dbReference>
<dbReference type="EMBL" id="AFAY01000004">
    <property type="protein sequence ID" value="EGF12025.1"/>
    <property type="molecule type" value="Genomic_DNA"/>
</dbReference>
<keyword evidence="2" id="KW-0378">Hydrolase</keyword>
<dbReference type="PANTHER" id="PTHR30399:SF1">
    <property type="entry name" value="UTP PYROPHOSPHATASE"/>
    <property type="match status" value="1"/>
</dbReference>
<dbReference type="CDD" id="cd07344">
    <property type="entry name" value="M48_yhfN_like"/>
    <property type="match status" value="1"/>
</dbReference>
<evidence type="ECO:0000259" key="1">
    <source>
        <dbReference type="Pfam" id="PF01863"/>
    </source>
</evidence>
<sequence length="233" mass="26194">MTEFIHHLPDGRPVRIAVRFTAKKNIILRPLAADALRVSAPKWLGRRGLQDWLAQNGETLRRTLGRWQERPSENLSDGLPQAVWLHGRLAQVATDAGVAAAMFDGRRILLPPIEAAAQRRLLKDALYACAAQTLPPRLWAHARRLNLRPAAVALSDAKTFWGVCRARTGIRLNWRLAGAPDFVADYVCVHELCHLPHPNHSAAFWELVSRHTPHTQAAKDWLKRHGRELFALG</sequence>
<protein>
    <submittedName>
        <fullName evidence="2">Zinc metalloprotease</fullName>
        <ecNumber evidence="2">3.4.24.-</ecNumber>
    </submittedName>
</protein>
<comment type="caution">
    <text evidence="2">The sequence shown here is derived from an EMBL/GenBank/DDBJ whole genome shotgun (WGS) entry which is preliminary data.</text>
</comment>
<organism evidence="2 3">
    <name type="scientific">Neisseria bacilliformis ATCC BAA-1200</name>
    <dbReference type="NCBI Taxonomy" id="888742"/>
    <lineage>
        <taxon>Bacteria</taxon>
        <taxon>Pseudomonadati</taxon>
        <taxon>Pseudomonadota</taxon>
        <taxon>Betaproteobacteria</taxon>
        <taxon>Neisseriales</taxon>
        <taxon>Neisseriaceae</taxon>
        <taxon>Neisseria</taxon>
    </lineage>
</organism>
<keyword evidence="2" id="KW-0645">Protease</keyword>
<dbReference type="GO" id="GO:0008237">
    <property type="term" value="F:metallopeptidase activity"/>
    <property type="evidence" value="ECO:0007669"/>
    <property type="project" value="UniProtKB-KW"/>
</dbReference>
<dbReference type="Proteomes" id="UP000004105">
    <property type="component" value="Unassembled WGS sequence"/>
</dbReference>
<keyword evidence="3" id="KW-1185">Reference proteome</keyword>
<evidence type="ECO:0000313" key="2">
    <source>
        <dbReference type="EMBL" id="EGF12025.1"/>
    </source>
</evidence>
<dbReference type="InterPro" id="IPR002725">
    <property type="entry name" value="YgjP-like_metallopeptidase"/>
</dbReference>
<dbReference type="Gene3D" id="3.30.2010.10">
    <property type="entry name" value="Metalloproteases ('zincins'), catalytic domain"/>
    <property type="match status" value="1"/>
</dbReference>
<dbReference type="EC" id="3.4.24.-" evidence="2"/>
<dbReference type="InterPro" id="IPR053136">
    <property type="entry name" value="UTP_pyrophosphatase-like"/>
</dbReference>
<name>F2B921_9NEIS</name>
<dbReference type="GO" id="GO:0006508">
    <property type="term" value="P:proteolysis"/>
    <property type="evidence" value="ECO:0007669"/>
    <property type="project" value="UniProtKB-KW"/>
</dbReference>
<dbReference type="Pfam" id="PF01863">
    <property type="entry name" value="YgjP-like"/>
    <property type="match status" value="1"/>
</dbReference>
<feature type="domain" description="YgjP-like metallopeptidase" evidence="1">
    <location>
        <begin position="24"/>
        <end position="225"/>
    </location>
</feature>
<gene>
    <name evidence="2" type="ORF">HMPREF9123_0231</name>
</gene>
<proteinExistence type="predicted"/>
<dbReference type="AlphaFoldDB" id="F2B921"/>
<accession>F2B921</accession>
<evidence type="ECO:0000313" key="3">
    <source>
        <dbReference type="Proteomes" id="UP000004105"/>
    </source>
</evidence>